<proteinExistence type="predicted"/>
<dbReference type="SUPFAM" id="SSF56935">
    <property type="entry name" value="Porins"/>
    <property type="match status" value="1"/>
</dbReference>
<protein>
    <recommendedName>
        <fullName evidence="1">TonB-dependent receptor plug domain-containing protein</fullName>
    </recommendedName>
</protein>
<accession>A0A381R100</accession>
<dbReference type="Gene3D" id="2.170.130.10">
    <property type="entry name" value="TonB-dependent receptor, plug domain"/>
    <property type="match status" value="1"/>
</dbReference>
<gene>
    <name evidence="2" type="ORF">METZ01_LOCUS38235</name>
</gene>
<dbReference type="Pfam" id="PF07715">
    <property type="entry name" value="Plug"/>
    <property type="match status" value="1"/>
</dbReference>
<dbReference type="InterPro" id="IPR039426">
    <property type="entry name" value="TonB-dep_rcpt-like"/>
</dbReference>
<dbReference type="InterPro" id="IPR037066">
    <property type="entry name" value="Plug_dom_sf"/>
</dbReference>
<feature type="non-terminal residue" evidence="2">
    <location>
        <position position="533"/>
    </location>
</feature>
<dbReference type="InterPro" id="IPR012910">
    <property type="entry name" value="Plug_dom"/>
</dbReference>
<dbReference type="SUPFAM" id="SSF49464">
    <property type="entry name" value="Carboxypeptidase regulatory domain-like"/>
    <property type="match status" value="1"/>
</dbReference>
<dbReference type="PROSITE" id="PS52016">
    <property type="entry name" value="TONB_DEPENDENT_REC_3"/>
    <property type="match status" value="1"/>
</dbReference>
<dbReference type="AlphaFoldDB" id="A0A381R100"/>
<organism evidence="2">
    <name type="scientific">marine metagenome</name>
    <dbReference type="NCBI Taxonomy" id="408172"/>
    <lineage>
        <taxon>unclassified sequences</taxon>
        <taxon>metagenomes</taxon>
        <taxon>ecological metagenomes</taxon>
    </lineage>
</organism>
<sequence>LRKLFIILHLVLFLYGQTGKITGYVIDSSTNEPLVGVSVIVLEKGIGADTDGNGRFIIINVPIGQYDIKTSIIGYASVKVQGLLISSGRTTEQNFSLIQETLEGEEITVLADRPLVYKDLTSTQKIITSEEIATMPVESFLGVLTTQAGVNVGAGGELHIRGGRSNEVGYFIDGVSVSNPFFTNSLSVNVSNKALSELKVVSGGFNAEYGNAMSGIVNLQIKEGRENYEGSVSVYTGDRYSNDLDLYPKIDEFELLNRKTLEGYFSGPIPFTGKKLTFNSSLRYSSQDGYLYGVKEHSVHDHANFFTDNWYIEMGGTGDTVAMNPSASLNSLLKLTYKVSPRIKFSGQYLGSNGESKSYVHYYKYNPDGRSQALSNNHNTSFKINHAIGKKTFYEAHIFTNYTDYKSFQFKPLDLDSAIPFSSGDNFGSDEDLLLFIESPGQYQIGLNNITVLNGNTYILPNSKYASSQNILGAPSSPTFSFGGSNRGHTYRYSNSLGGKFDITSQINAQHEVKSGFQYRIDKLNERIFSILY</sequence>
<dbReference type="Gene3D" id="2.60.40.1120">
    <property type="entry name" value="Carboxypeptidase-like, regulatory domain"/>
    <property type="match status" value="1"/>
</dbReference>
<name>A0A381R100_9ZZZZ</name>
<reference evidence="2" key="1">
    <citation type="submission" date="2018-05" db="EMBL/GenBank/DDBJ databases">
        <authorList>
            <person name="Lanie J.A."/>
            <person name="Ng W.-L."/>
            <person name="Kazmierczak K.M."/>
            <person name="Andrzejewski T.M."/>
            <person name="Davidsen T.M."/>
            <person name="Wayne K.J."/>
            <person name="Tettelin H."/>
            <person name="Glass J.I."/>
            <person name="Rusch D."/>
            <person name="Podicherti R."/>
            <person name="Tsui H.-C.T."/>
            <person name="Winkler M.E."/>
        </authorList>
    </citation>
    <scope>NUCLEOTIDE SEQUENCE</scope>
</reference>
<dbReference type="InterPro" id="IPR008969">
    <property type="entry name" value="CarboxyPept-like_regulatory"/>
</dbReference>
<dbReference type="Pfam" id="PF13715">
    <property type="entry name" value="CarbopepD_reg_2"/>
    <property type="match status" value="1"/>
</dbReference>
<feature type="non-terminal residue" evidence="2">
    <location>
        <position position="1"/>
    </location>
</feature>
<dbReference type="EMBL" id="UINC01001633">
    <property type="protein sequence ID" value="SUZ85381.1"/>
    <property type="molecule type" value="Genomic_DNA"/>
</dbReference>
<feature type="domain" description="TonB-dependent receptor plug" evidence="1">
    <location>
        <begin position="119"/>
        <end position="215"/>
    </location>
</feature>
<evidence type="ECO:0000313" key="2">
    <source>
        <dbReference type="EMBL" id="SUZ85381.1"/>
    </source>
</evidence>
<evidence type="ECO:0000259" key="1">
    <source>
        <dbReference type="Pfam" id="PF07715"/>
    </source>
</evidence>